<dbReference type="InParanoid" id="B3S4C3"/>
<organism evidence="2 3">
    <name type="scientific">Trichoplax adhaerens</name>
    <name type="common">Trichoplax reptans</name>
    <dbReference type="NCBI Taxonomy" id="10228"/>
    <lineage>
        <taxon>Eukaryota</taxon>
        <taxon>Metazoa</taxon>
        <taxon>Placozoa</taxon>
        <taxon>Uniplacotomia</taxon>
        <taxon>Trichoplacea</taxon>
        <taxon>Trichoplacidae</taxon>
        <taxon>Trichoplax</taxon>
    </lineage>
</organism>
<dbReference type="Proteomes" id="UP000009022">
    <property type="component" value="Unassembled WGS sequence"/>
</dbReference>
<dbReference type="AlphaFoldDB" id="B3S4C3"/>
<sequence length="228" mass="25824">MTSAYNFSETDTSDDNGEELAKLQEACISLPDGTEIKRENEISSNRRKKNTDKSQSSHHAWQLDASRGLQDHVAKLLDGYFEANYDFKVSNPDLKTSQDEGSNEGIYLFKNSEVKLNESDALNVSNRKPIRKKRLSSQKFSTEDFNSSDDSEEIIKLKAVVVSGDRILSQSAIHIAGPDKELSNSENGSNDFAEIISREAHKRKKIKHDKKSKKKKLEKKKKEKKNKC</sequence>
<dbReference type="RefSeq" id="XP_002115158.1">
    <property type="nucleotide sequence ID" value="XM_002115122.1"/>
</dbReference>
<evidence type="ECO:0000313" key="2">
    <source>
        <dbReference type="EMBL" id="EDV22614.1"/>
    </source>
</evidence>
<dbReference type="GeneID" id="6756193"/>
<evidence type="ECO:0000313" key="3">
    <source>
        <dbReference type="Proteomes" id="UP000009022"/>
    </source>
</evidence>
<name>B3S4C3_TRIAD</name>
<accession>B3S4C3</accession>
<feature type="region of interest" description="Disordered" evidence="1">
    <location>
        <begin position="32"/>
        <end position="64"/>
    </location>
</feature>
<evidence type="ECO:0000256" key="1">
    <source>
        <dbReference type="SAM" id="MobiDB-lite"/>
    </source>
</evidence>
<keyword evidence="3" id="KW-1185">Reference proteome</keyword>
<dbReference type="EMBL" id="DS985249">
    <property type="protein sequence ID" value="EDV22614.1"/>
    <property type="molecule type" value="Genomic_DNA"/>
</dbReference>
<feature type="region of interest" description="Disordered" evidence="1">
    <location>
        <begin position="178"/>
        <end position="228"/>
    </location>
</feature>
<proteinExistence type="predicted"/>
<dbReference type="CTD" id="6756193"/>
<gene>
    <name evidence="2" type="ORF">TRIADDRAFT_59032</name>
</gene>
<protein>
    <submittedName>
        <fullName evidence="2">Uncharacterized protein</fullName>
    </submittedName>
</protein>
<feature type="compositionally biased region" description="Basic residues" evidence="1">
    <location>
        <begin position="200"/>
        <end position="228"/>
    </location>
</feature>
<dbReference type="HOGENOM" id="CLU_1216163_0_0_1"/>
<dbReference type="KEGG" id="tad:TRIADDRAFT_59032"/>
<reference evidence="2 3" key="1">
    <citation type="journal article" date="2008" name="Nature">
        <title>The Trichoplax genome and the nature of placozoans.</title>
        <authorList>
            <person name="Srivastava M."/>
            <person name="Begovic E."/>
            <person name="Chapman J."/>
            <person name="Putnam N.H."/>
            <person name="Hellsten U."/>
            <person name="Kawashima T."/>
            <person name="Kuo A."/>
            <person name="Mitros T."/>
            <person name="Salamov A."/>
            <person name="Carpenter M.L."/>
            <person name="Signorovitch A.Y."/>
            <person name="Moreno M.A."/>
            <person name="Kamm K."/>
            <person name="Grimwood J."/>
            <person name="Schmutz J."/>
            <person name="Shapiro H."/>
            <person name="Grigoriev I.V."/>
            <person name="Buss L.W."/>
            <person name="Schierwater B."/>
            <person name="Dellaporta S.L."/>
            <person name="Rokhsar D.S."/>
        </authorList>
    </citation>
    <scope>NUCLEOTIDE SEQUENCE [LARGE SCALE GENOMIC DNA]</scope>
    <source>
        <strain evidence="2 3">Grell-BS-1999</strain>
    </source>
</reference>